<organism evidence="1 2">
    <name type="scientific">Haloactinopolyspora alba</name>
    <dbReference type="NCBI Taxonomy" id="648780"/>
    <lineage>
        <taxon>Bacteria</taxon>
        <taxon>Bacillati</taxon>
        <taxon>Actinomycetota</taxon>
        <taxon>Actinomycetes</taxon>
        <taxon>Jiangellales</taxon>
        <taxon>Jiangellaceae</taxon>
        <taxon>Haloactinopolyspora</taxon>
    </lineage>
</organism>
<dbReference type="Proteomes" id="UP000243528">
    <property type="component" value="Unassembled WGS sequence"/>
</dbReference>
<protein>
    <submittedName>
        <fullName evidence="1">Uncharacterized protein</fullName>
    </submittedName>
</protein>
<evidence type="ECO:0000313" key="2">
    <source>
        <dbReference type="Proteomes" id="UP000243528"/>
    </source>
</evidence>
<dbReference type="AlphaFoldDB" id="A0A2P8DN87"/>
<evidence type="ECO:0000313" key="1">
    <source>
        <dbReference type="EMBL" id="PSK98675.1"/>
    </source>
</evidence>
<name>A0A2P8DN87_9ACTN</name>
<gene>
    <name evidence="1" type="ORF">CLV30_11958</name>
</gene>
<comment type="caution">
    <text evidence="1">The sequence shown here is derived from an EMBL/GenBank/DDBJ whole genome shotgun (WGS) entry which is preliminary data.</text>
</comment>
<dbReference type="EMBL" id="PYGE01000019">
    <property type="protein sequence ID" value="PSK98675.1"/>
    <property type="molecule type" value="Genomic_DNA"/>
</dbReference>
<accession>A0A2P8DN87</accession>
<sequence length="36" mass="3697">MSNTAAKETDMHLATGLVDSLVELLNGLLEGVAGLL</sequence>
<reference evidence="1 2" key="1">
    <citation type="submission" date="2018-03" db="EMBL/GenBank/DDBJ databases">
        <title>Genomic Encyclopedia of Archaeal and Bacterial Type Strains, Phase II (KMG-II): from individual species to whole genera.</title>
        <authorList>
            <person name="Goeker M."/>
        </authorList>
    </citation>
    <scope>NUCLEOTIDE SEQUENCE [LARGE SCALE GENOMIC DNA]</scope>
    <source>
        <strain evidence="1 2">DSM 45211</strain>
    </source>
</reference>
<proteinExistence type="predicted"/>
<keyword evidence="2" id="KW-1185">Reference proteome</keyword>